<dbReference type="EMBL" id="WIXE01018064">
    <property type="protein sequence ID" value="KAK5971240.1"/>
    <property type="molecule type" value="Genomic_DNA"/>
</dbReference>
<name>A0AAN8F6G8_TRICO</name>
<dbReference type="AlphaFoldDB" id="A0AAN8F6G8"/>
<dbReference type="Proteomes" id="UP001331761">
    <property type="component" value="Unassembled WGS sequence"/>
</dbReference>
<keyword evidence="2" id="KW-1185">Reference proteome</keyword>
<comment type="caution">
    <text evidence="1">The sequence shown here is derived from an EMBL/GenBank/DDBJ whole genome shotgun (WGS) entry which is preliminary data.</text>
</comment>
<sequence length="48" mass="5427">NDIVIAVASAGPIPTAVQFIEIFKRNIKITKEDVLRNVTKDWMAWLSN</sequence>
<evidence type="ECO:0000313" key="2">
    <source>
        <dbReference type="Proteomes" id="UP001331761"/>
    </source>
</evidence>
<evidence type="ECO:0000313" key="1">
    <source>
        <dbReference type="EMBL" id="KAK5971240.1"/>
    </source>
</evidence>
<gene>
    <name evidence="1" type="ORF">GCK32_010112</name>
</gene>
<protein>
    <submittedName>
        <fullName evidence="1">Uncharacterized protein</fullName>
    </submittedName>
</protein>
<accession>A0AAN8F6G8</accession>
<reference evidence="1 2" key="1">
    <citation type="submission" date="2019-10" db="EMBL/GenBank/DDBJ databases">
        <title>Assembly and Annotation for the nematode Trichostrongylus colubriformis.</title>
        <authorList>
            <person name="Martin J."/>
        </authorList>
    </citation>
    <scope>NUCLEOTIDE SEQUENCE [LARGE SCALE GENOMIC DNA]</scope>
    <source>
        <strain evidence="1">G859</strain>
        <tissue evidence="1">Whole worm</tissue>
    </source>
</reference>
<feature type="non-terminal residue" evidence="1">
    <location>
        <position position="1"/>
    </location>
</feature>
<organism evidence="1 2">
    <name type="scientific">Trichostrongylus colubriformis</name>
    <name type="common">Black scour worm</name>
    <dbReference type="NCBI Taxonomy" id="6319"/>
    <lineage>
        <taxon>Eukaryota</taxon>
        <taxon>Metazoa</taxon>
        <taxon>Ecdysozoa</taxon>
        <taxon>Nematoda</taxon>
        <taxon>Chromadorea</taxon>
        <taxon>Rhabditida</taxon>
        <taxon>Rhabditina</taxon>
        <taxon>Rhabditomorpha</taxon>
        <taxon>Strongyloidea</taxon>
        <taxon>Trichostrongylidae</taxon>
        <taxon>Trichostrongylus</taxon>
    </lineage>
</organism>
<proteinExistence type="predicted"/>